<dbReference type="Pfam" id="PF05569">
    <property type="entry name" value="Peptidase_M56"/>
    <property type="match status" value="1"/>
</dbReference>
<dbReference type="RefSeq" id="WP_378115349.1">
    <property type="nucleotide sequence ID" value="NZ_JBHRTF010000001.1"/>
</dbReference>
<proteinExistence type="inferred from homology"/>
<dbReference type="PRINTS" id="PR01374">
    <property type="entry name" value="TONBPROTEIN"/>
</dbReference>
<comment type="caution">
    <text evidence="5">Lacks conserved residue(s) required for the propagation of feature annotation.</text>
</comment>
<dbReference type="InterPro" id="IPR037682">
    <property type="entry name" value="TonB_C"/>
</dbReference>
<keyword evidence="4 5" id="KW-0472">Membrane</keyword>
<dbReference type="SUPFAM" id="SSF74653">
    <property type="entry name" value="TolA/TonB C-terminal domain"/>
    <property type="match status" value="1"/>
</dbReference>
<gene>
    <name evidence="7" type="ORF">ACFODX_01520</name>
</gene>
<keyword evidence="8" id="KW-1185">Reference proteome</keyword>
<evidence type="ECO:0000256" key="5">
    <source>
        <dbReference type="RuleBase" id="RU362123"/>
    </source>
</evidence>
<protein>
    <recommendedName>
        <fullName evidence="5">Protein TonB</fullName>
    </recommendedName>
</protein>
<feature type="transmembrane region" description="Helical" evidence="5">
    <location>
        <begin position="41"/>
        <end position="63"/>
    </location>
</feature>
<evidence type="ECO:0000256" key="3">
    <source>
        <dbReference type="ARBA" id="ARBA00022989"/>
    </source>
</evidence>
<sequence>MDNLATAELLITGVIKPLVLIAVILLLWLLVRNKSAALQHFVLSLGFVGLLMLPVIAAFAPVIPIQLNVLEFFSEWFPLDFLTLLGAWLERGLTTNQWLLMAAIYLLPATSLLAYLALGIIGLWLQQKTAQEIVAPELIAQKNALCELIDVRRPVRLLTSPTIKSPHTWGFFRPVILLPRAALLWDEDKRISVLMHELGHIARCDWPVSMIVKIVCAIFWFLLPLWWLAHQLYLQAEIAADDYIYRLRDKYLNYARNLLAFARLTTELKTEDSALYMRGHSEVHQRIIAVLDNQRPHQPLATESAQYWVLVGGLLLILFSCVQWAPLREQMTGFTGASLRIRVPELQHSTVQQNSIRSEMFSWELMQALKPVLVEPPVAIEQLEHLHVEAPRPDKLELQGLTQVEFGRAQDLMIPRIQIEGYLPLKLVTPEYPAQALSKGIEGWVEVEFTIDSNGYIVNPRVIAHSPSAIFDRSVLSALKKSHYRPQLFDGQPIVVHGVTEIFRFTLVQDNSNSPADHPDLASRRR</sequence>
<dbReference type="Proteomes" id="UP001595555">
    <property type="component" value="Unassembled WGS sequence"/>
</dbReference>
<comment type="subcellular location">
    <subcellularLocation>
        <location evidence="5">Cell inner membrane</location>
        <topology evidence="5">Single-pass membrane protein</topology>
        <orientation evidence="5">Periplasmic side</orientation>
    </subcellularLocation>
    <subcellularLocation>
        <location evidence="1">Membrane</location>
        <topology evidence="1">Single-pass membrane protein</topology>
    </subcellularLocation>
</comment>
<feature type="domain" description="TonB C-terminal" evidence="6">
    <location>
        <begin position="417"/>
        <end position="514"/>
    </location>
</feature>
<reference evidence="8" key="1">
    <citation type="journal article" date="2019" name="Int. J. Syst. Evol. Microbiol.">
        <title>The Global Catalogue of Microorganisms (GCM) 10K type strain sequencing project: providing services to taxonomists for standard genome sequencing and annotation.</title>
        <authorList>
            <consortium name="The Broad Institute Genomics Platform"/>
            <consortium name="The Broad Institute Genome Sequencing Center for Infectious Disease"/>
            <person name="Wu L."/>
            <person name="Ma J."/>
        </authorList>
    </citation>
    <scope>NUCLEOTIDE SEQUENCE [LARGE SCALE GENOMIC DNA]</scope>
    <source>
        <strain evidence="8">KCTC 52237</strain>
    </source>
</reference>
<feature type="transmembrane region" description="Helical" evidence="5">
    <location>
        <begin position="305"/>
        <end position="325"/>
    </location>
</feature>
<evidence type="ECO:0000259" key="6">
    <source>
        <dbReference type="PROSITE" id="PS52015"/>
    </source>
</evidence>
<dbReference type="PROSITE" id="PS52015">
    <property type="entry name" value="TONB_CTD"/>
    <property type="match status" value="1"/>
</dbReference>
<dbReference type="Gene3D" id="3.30.1150.10">
    <property type="match status" value="1"/>
</dbReference>
<feature type="transmembrane region" description="Helical" evidence="5">
    <location>
        <begin position="98"/>
        <end position="125"/>
    </location>
</feature>
<keyword evidence="3 5" id="KW-1133">Transmembrane helix</keyword>
<evidence type="ECO:0000313" key="7">
    <source>
        <dbReference type="EMBL" id="MFC3114215.1"/>
    </source>
</evidence>
<dbReference type="Pfam" id="PF03544">
    <property type="entry name" value="TonB_C"/>
    <property type="match status" value="1"/>
</dbReference>
<name>A0ABV7FCB2_9GAMM</name>
<keyword evidence="5" id="KW-0997">Cell inner membrane</keyword>
<comment type="similarity">
    <text evidence="5">Belongs to the TonB family.</text>
</comment>
<evidence type="ECO:0000256" key="1">
    <source>
        <dbReference type="ARBA" id="ARBA00004167"/>
    </source>
</evidence>
<dbReference type="CDD" id="cd07341">
    <property type="entry name" value="M56_BlaR1_MecR1_like"/>
    <property type="match status" value="1"/>
</dbReference>
<accession>A0ABV7FCB2</accession>
<keyword evidence="5" id="KW-0735">Signal-anchor</keyword>
<dbReference type="NCBIfam" id="TIGR01352">
    <property type="entry name" value="tonB_Cterm"/>
    <property type="match status" value="1"/>
</dbReference>
<keyword evidence="5" id="KW-0653">Protein transport</keyword>
<keyword evidence="5" id="KW-0813">Transport</keyword>
<dbReference type="InterPro" id="IPR006260">
    <property type="entry name" value="TonB/TolA_C"/>
</dbReference>
<organism evidence="7 8">
    <name type="scientific">Cellvibrio fontiphilus</name>
    <dbReference type="NCBI Taxonomy" id="1815559"/>
    <lineage>
        <taxon>Bacteria</taxon>
        <taxon>Pseudomonadati</taxon>
        <taxon>Pseudomonadota</taxon>
        <taxon>Gammaproteobacteria</taxon>
        <taxon>Cellvibrionales</taxon>
        <taxon>Cellvibrionaceae</taxon>
        <taxon>Cellvibrio</taxon>
    </lineage>
</organism>
<evidence type="ECO:0000313" key="8">
    <source>
        <dbReference type="Proteomes" id="UP001595555"/>
    </source>
</evidence>
<comment type="caution">
    <text evidence="7">The sequence shown here is derived from an EMBL/GenBank/DDBJ whole genome shotgun (WGS) entry which is preliminary data.</text>
</comment>
<comment type="function">
    <text evidence="5">Interacts with outer membrane receptor proteins that carry out high-affinity binding and energy dependent uptake into the periplasmic space of specific substrates. It could act to transduce energy from the cytoplasmic membrane to specific energy-requiring processes in the outer membrane, resulting in the release into the periplasm of ligands bound by these outer membrane proteins.</text>
</comment>
<dbReference type="InterPro" id="IPR008756">
    <property type="entry name" value="Peptidase_M56"/>
</dbReference>
<feature type="transmembrane region" description="Helical" evidence="5">
    <location>
        <begin position="6"/>
        <end position="29"/>
    </location>
</feature>
<dbReference type="InterPro" id="IPR003538">
    <property type="entry name" value="TonB"/>
</dbReference>
<dbReference type="InterPro" id="IPR052173">
    <property type="entry name" value="Beta-lactam_resp_regulator"/>
</dbReference>
<keyword evidence="5" id="KW-1003">Cell membrane</keyword>
<dbReference type="PANTHER" id="PTHR34978">
    <property type="entry name" value="POSSIBLE SENSOR-TRANSDUCER PROTEIN BLAR"/>
    <property type="match status" value="1"/>
</dbReference>
<feature type="transmembrane region" description="Helical" evidence="5">
    <location>
        <begin position="210"/>
        <end position="229"/>
    </location>
</feature>
<evidence type="ECO:0000256" key="2">
    <source>
        <dbReference type="ARBA" id="ARBA00022692"/>
    </source>
</evidence>
<dbReference type="PANTHER" id="PTHR34978:SF3">
    <property type="entry name" value="SLR0241 PROTEIN"/>
    <property type="match status" value="1"/>
</dbReference>
<evidence type="ECO:0000256" key="4">
    <source>
        <dbReference type="ARBA" id="ARBA00023136"/>
    </source>
</evidence>
<keyword evidence="2 5" id="KW-0812">Transmembrane</keyword>
<dbReference type="EMBL" id="JBHRTF010000001">
    <property type="protein sequence ID" value="MFC3114215.1"/>
    <property type="molecule type" value="Genomic_DNA"/>
</dbReference>